<keyword evidence="1" id="KW-0812">Transmembrane</keyword>
<evidence type="ECO:0000313" key="3">
    <source>
        <dbReference type="Proteomes" id="UP000252008"/>
    </source>
</evidence>
<keyword evidence="1" id="KW-0472">Membrane</keyword>
<dbReference type="RefSeq" id="WP_083144083.1">
    <property type="nucleotide sequence ID" value="NZ_MVID01000012.1"/>
</dbReference>
<keyword evidence="3" id="KW-1185">Reference proteome</keyword>
<name>A0A375YRG3_MYCPF</name>
<organism evidence="2 3">
    <name type="scientific">Mycolicibacterium parafortuitum</name>
    <name type="common">Mycobacterium parafortuitum</name>
    <dbReference type="NCBI Taxonomy" id="39692"/>
    <lineage>
        <taxon>Bacteria</taxon>
        <taxon>Bacillati</taxon>
        <taxon>Actinomycetota</taxon>
        <taxon>Actinomycetes</taxon>
        <taxon>Mycobacteriales</taxon>
        <taxon>Mycobacteriaceae</taxon>
        <taxon>Mycolicibacterium</taxon>
    </lineage>
</organism>
<gene>
    <name evidence="2" type="ORF">MPP7335_05462</name>
</gene>
<evidence type="ECO:0000256" key="1">
    <source>
        <dbReference type="SAM" id="Phobius"/>
    </source>
</evidence>
<dbReference type="AlphaFoldDB" id="A0A375YRG3"/>
<feature type="transmembrane region" description="Helical" evidence="1">
    <location>
        <begin position="13"/>
        <end position="32"/>
    </location>
</feature>
<dbReference type="STRING" id="39692.BST38_14790"/>
<dbReference type="Proteomes" id="UP000252008">
    <property type="component" value="Unassembled WGS sequence"/>
</dbReference>
<accession>A0A375YRG3</accession>
<keyword evidence="1" id="KW-1133">Transmembrane helix</keyword>
<sequence>MSGWLEYVTTPEFWAGGVLLGSLGSIGTYFTTRAADNRRFSHEHDVLNRKEFREDLTEEQKRQREDKLREHENLYAVASEYTQVCTEILQNSIDTKGIFNTIRDMFYNRTGVADPNVEEKLDHAAKVTEENKRIMTPFNKMRLVAPVNVLDAASELNMAMLAVLRTTTEPFATPVTLKAAGDQLNKFINVFRTEIGKEAYTESQAQERALSFMGSLKKQVDAYMEEAKDEMRAAGFTDSPWGAL</sequence>
<proteinExistence type="predicted"/>
<reference evidence="2 3" key="1">
    <citation type="submission" date="2018-05" db="EMBL/GenBank/DDBJ databases">
        <authorList>
            <consortium name="IHU Genomes"/>
        </authorList>
    </citation>
    <scope>NUCLEOTIDE SEQUENCE [LARGE SCALE GENOMIC DNA]</scope>
    <source>
        <strain evidence="2 3">P7335</strain>
    </source>
</reference>
<evidence type="ECO:0000313" key="2">
    <source>
        <dbReference type="EMBL" id="SRX83681.1"/>
    </source>
</evidence>
<dbReference type="EMBL" id="UEGS01000001">
    <property type="protein sequence ID" value="SRX83681.1"/>
    <property type="molecule type" value="Genomic_DNA"/>
</dbReference>
<protein>
    <submittedName>
        <fullName evidence="2">Uncharacterized protein</fullName>
    </submittedName>
</protein>